<gene>
    <name evidence="1" type="ORF">ILEXP_LOCUS37726</name>
</gene>
<dbReference type="EMBL" id="CAUOFW020005057">
    <property type="protein sequence ID" value="CAK9168347.1"/>
    <property type="molecule type" value="Genomic_DNA"/>
</dbReference>
<evidence type="ECO:0000313" key="1">
    <source>
        <dbReference type="EMBL" id="CAK9168347.1"/>
    </source>
</evidence>
<name>A0ABC8TFX8_9AQUA</name>
<comment type="caution">
    <text evidence="1">The sequence shown here is derived from an EMBL/GenBank/DDBJ whole genome shotgun (WGS) entry which is preliminary data.</text>
</comment>
<keyword evidence="2" id="KW-1185">Reference proteome</keyword>
<sequence length="136" mass="15586">MLQDYNQVKAEVVGYYKDLLGSPCSLSYPGKAAMRPFITKNTIMWAEQVMKGDNLKATLMKLSLALQVASGYYLWLERNERLHRNNYRDVVTVTKGITDMIRSRASRLNKIKATTQNIHLQKQWNPPESIFEASSS</sequence>
<evidence type="ECO:0000313" key="2">
    <source>
        <dbReference type="Proteomes" id="UP001642360"/>
    </source>
</evidence>
<reference evidence="1 2" key="1">
    <citation type="submission" date="2024-02" db="EMBL/GenBank/DDBJ databases">
        <authorList>
            <person name="Vignale AGUSTIN F."/>
            <person name="Sosa J E."/>
            <person name="Modenutti C."/>
        </authorList>
    </citation>
    <scope>NUCLEOTIDE SEQUENCE [LARGE SCALE GENOMIC DNA]</scope>
</reference>
<organism evidence="1 2">
    <name type="scientific">Ilex paraguariensis</name>
    <name type="common">yerba mate</name>
    <dbReference type="NCBI Taxonomy" id="185542"/>
    <lineage>
        <taxon>Eukaryota</taxon>
        <taxon>Viridiplantae</taxon>
        <taxon>Streptophyta</taxon>
        <taxon>Embryophyta</taxon>
        <taxon>Tracheophyta</taxon>
        <taxon>Spermatophyta</taxon>
        <taxon>Magnoliopsida</taxon>
        <taxon>eudicotyledons</taxon>
        <taxon>Gunneridae</taxon>
        <taxon>Pentapetalae</taxon>
        <taxon>asterids</taxon>
        <taxon>campanulids</taxon>
        <taxon>Aquifoliales</taxon>
        <taxon>Aquifoliaceae</taxon>
        <taxon>Ilex</taxon>
    </lineage>
</organism>
<proteinExistence type="predicted"/>
<dbReference type="AlphaFoldDB" id="A0ABC8TFX8"/>
<protein>
    <submittedName>
        <fullName evidence="1">Uncharacterized protein</fullName>
    </submittedName>
</protein>
<accession>A0ABC8TFX8</accession>
<dbReference type="Proteomes" id="UP001642360">
    <property type="component" value="Unassembled WGS sequence"/>
</dbReference>